<dbReference type="PANTHER" id="PTHR11046:SF29">
    <property type="match status" value="1"/>
</dbReference>
<dbReference type="InParanoid" id="A0A1X7UAB5"/>
<name>A0A1X7UAB5_AMPQE</name>
<evidence type="ECO:0000256" key="1">
    <source>
        <dbReference type="ARBA" id="ARBA00022722"/>
    </source>
</evidence>
<evidence type="ECO:0000313" key="2">
    <source>
        <dbReference type="EnsemblMetazoa" id="Aqu2.1.24401_001"/>
    </source>
</evidence>
<dbReference type="InterPro" id="IPR022894">
    <property type="entry name" value="Oligoribonuclease"/>
</dbReference>
<keyword evidence="1" id="KW-0378">Hydrolase</keyword>
<reference evidence="2" key="1">
    <citation type="submission" date="2017-05" db="UniProtKB">
        <authorList>
            <consortium name="EnsemblMetazoa"/>
        </authorList>
    </citation>
    <scope>IDENTIFICATION</scope>
</reference>
<keyword evidence="1" id="KW-0540">Nuclease</keyword>
<dbReference type="PANTHER" id="PTHR11046">
    <property type="entry name" value="OLIGORIBONUCLEASE, MITOCHONDRIAL"/>
    <property type="match status" value="1"/>
</dbReference>
<dbReference type="Gene3D" id="2.80.10.70">
    <property type="entry name" value="Spindlin/Ssty"/>
    <property type="match status" value="1"/>
</dbReference>
<protein>
    <submittedName>
        <fullName evidence="2">Uncharacterized protein</fullName>
    </submittedName>
</protein>
<dbReference type="AlphaFoldDB" id="A0A1X7UAB5"/>
<dbReference type="GO" id="GO:0000175">
    <property type="term" value="F:3'-5'-RNA exonuclease activity"/>
    <property type="evidence" value="ECO:0007669"/>
    <property type="project" value="InterPro"/>
</dbReference>
<organism evidence="2">
    <name type="scientific">Amphimedon queenslandica</name>
    <name type="common">Sponge</name>
    <dbReference type="NCBI Taxonomy" id="400682"/>
    <lineage>
        <taxon>Eukaryota</taxon>
        <taxon>Metazoa</taxon>
        <taxon>Porifera</taxon>
        <taxon>Demospongiae</taxon>
        <taxon>Heteroscleromorpha</taxon>
        <taxon>Haplosclerida</taxon>
        <taxon>Niphatidae</taxon>
        <taxon>Amphimedon</taxon>
    </lineage>
</organism>
<dbReference type="EnsemblMetazoa" id="Aqu2.1.24401_001">
    <property type="protein sequence ID" value="Aqu2.1.24401_001"/>
    <property type="gene ID" value="Aqu2.1.24401"/>
</dbReference>
<sequence>MAEATRVTQVRGEVLLPATKSVFLSYVNKKQHFKPLKQISTVTNELILELLKLRYENASAVTFAAFYRWVRDLYGDSDSSTLLNGTAVCIEGIDIHSDEVWAELIQSNSTDENTQEVLQVLFNAFSLTTQRLLVDHLPNGIYHNVTDEEIIRETCSVPTTNVSPERDFAVLDRLLREKPNAQLISLEAIILFAHNKTSKWVAELSCDEREKLFKAARSLAPSFKEKFKARRQEIESRRKRDMEKRIEDNARKDMKIVKEREMLTKQIEENGGLWMKEEEMETALASLSTQKKKKEALKLQINFQNKVLKEKHSRKDVFKFSHNGRQFSVAELKLNLLLLMGVSEGSNNQLSQVTLNPELLVGKKIKHCFEVGEELVWYTGTVLSMNPETMEFEVQYDDEDNVCFFTLLDDISSGDLVLL</sequence>
<accession>A0A1X7UAB5</accession>
<dbReference type="InterPro" id="IPR042567">
    <property type="entry name" value="SPIN/Ssty_sf"/>
</dbReference>
<proteinExistence type="predicted"/>